<evidence type="ECO:0000256" key="1">
    <source>
        <dbReference type="ARBA" id="ARBA00008520"/>
    </source>
</evidence>
<feature type="signal peptide" evidence="3">
    <location>
        <begin position="1"/>
        <end position="25"/>
    </location>
</feature>
<dbReference type="InterPro" id="IPR050490">
    <property type="entry name" value="Bact_solute-bd_prot1"/>
</dbReference>
<comment type="similarity">
    <text evidence="1">Belongs to the bacterial solute-binding protein 1 family.</text>
</comment>
<organism evidence="4 5">
    <name type="scientific">Streptomyces litchfieldiae</name>
    <dbReference type="NCBI Taxonomy" id="3075543"/>
    <lineage>
        <taxon>Bacteria</taxon>
        <taxon>Bacillati</taxon>
        <taxon>Actinomycetota</taxon>
        <taxon>Actinomycetes</taxon>
        <taxon>Kitasatosporales</taxon>
        <taxon>Streptomycetaceae</taxon>
        <taxon>Streptomyces</taxon>
    </lineage>
</organism>
<evidence type="ECO:0000256" key="3">
    <source>
        <dbReference type="SAM" id="SignalP"/>
    </source>
</evidence>
<dbReference type="InterPro" id="IPR006059">
    <property type="entry name" value="SBP"/>
</dbReference>
<keyword evidence="5" id="KW-1185">Reference proteome</keyword>
<protein>
    <submittedName>
        <fullName evidence="4">ABC transporter substrate-binding protein</fullName>
    </submittedName>
</protein>
<evidence type="ECO:0000313" key="5">
    <source>
        <dbReference type="Proteomes" id="UP001183246"/>
    </source>
</evidence>
<name>A0ABU2MIW5_9ACTN</name>
<keyword evidence="2" id="KW-0813">Transport</keyword>
<dbReference type="Gene3D" id="3.40.190.10">
    <property type="entry name" value="Periplasmic binding protein-like II"/>
    <property type="match status" value="3"/>
</dbReference>
<gene>
    <name evidence="4" type="ORF">RM590_02610</name>
</gene>
<dbReference type="RefSeq" id="WP_311702668.1">
    <property type="nucleotide sequence ID" value="NZ_JAVREL010000001.1"/>
</dbReference>
<dbReference type="EMBL" id="JAVREL010000001">
    <property type="protein sequence ID" value="MDT0341540.1"/>
    <property type="molecule type" value="Genomic_DNA"/>
</dbReference>
<keyword evidence="3" id="KW-0732">Signal</keyword>
<dbReference type="PANTHER" id="PTHR43649">
    <property type="entry name" value="ARABINOSE-BINDING PROTEIN-RELATED"/>
    <property type="match status" value="1"/>
</dbReference>
<dbReference type="PANTHER" id="PTHR43649:SF29">
    <property type="entry name" value="OSMOPROTECTIVE COMPOUNDS-BINDING PROTEIN GGTB"/>
    <property type="match status" value="1"/>
</dbReference>
<dbReference type="Pfam" id="PF01547">
    <property type="entry name" value="SBP_bac_1"/>
    <property type="match status" value="1"/>
</dbReference>
<comment type="caution">
    <text evidence="4">The sequence shown here is derived from an EMBL/GenBank/DDBJ whole genome shotgun (WGS) entry which is preliminary data.</text>
</comment>
<reference evidence="5" key="1">
    <citation type="submission" date="2023-07" db="EMBL/GenBank/DDBJ databases">
        <title>30 novel species of actinomycetes from the DSMZ collection.</title>
        <authorList>
            <person name="Nouioui I."/>
        </authorList>
    </citation>
    <scope>NUCLEOTIDE SEQUENCE [LARGE SCALE GENOMIC DNA]</scope>
    <source>
        <strain evidence="5">DSM 44938</strain>
    </source>
</reference>
<evidence type="ECO:0000256" key="2">
    <source>
        <dbReference type="ARBA" id="ARBA00022448"/>
    </source>
</evidence>
<proteinExistence type="inferred from homology"/>
<sequence>MRARTPGRRVLIPALALALLSPALGGCGRDTGAAEGELTVLGPWTDQERVDFERELVQFEQESGISVDYQGTTATREVLLAGVQSGDPPDIAILPGLGDLAEYAAQGQLQPLEDIVELEDSFGDPWLARPDDGRGDGPDHRYWVPVKVDLKSIVWFEASRGVPEAPTDPSQWCLGMLSDATTGWPGTDWIEDILLQRSGPAAYDAWATGALSWTAEPVLGAWRTFGSFLASDPSGRAAEEALLTDHRGRDDGSGGLLLAPGHGCSLEHQGSFARSFYSGEEAARLDFVPSAEVLPGAEGTGRAREVAGDFAAMFRQSEEAEALMRYLAAGDTQAARAGHEQRPVFSAHNAVGPAAYRGEVSERLAQELRDAETLCLDASDVMPPTIGHVFSEKVIEFLADPGRDPAVLLGDIQRVQDELPEGTAWLEQACN</sequence>
<evidence type="ECO:0000313" key="4">
    <source>
        <dbReference type="EMBL" id="MDT0341540.1"/>
    </source>
</evidence>
<feature type="chain" id="PRO_5045803734" evidence="3">
    <location>
        <begin position="26"/>
        <end position="431"/>
    </location>
</feature>
<dbReference type="SUPFAM" id="SSF53850">
    <property type="entry name" value="Periplasmic binding protein-like II"/>
    <property type="match status" value="1"/>
</dbReference>
<accession>A0ABU2MIW5</accession>
<dbReference type="Proteomes" id="UP001183246">
    <property type="component" value="Unassembled WGS sequence"/>
</dbReference>
<dbReference type="PROSITE" id="PS51257">
    <property type="entry name" value="PROKAR_LIPOPROTEIN"/>
    <property type="match status" value="1"/>
</dbReference>